<dbReference type="InterPro" id="IPR002734">
    <property type="entry name" value="RibDG_C"/>
</dbReference>
<comment type="caution">
    <text evidence="5">The sequence shown here is derived from an EMBL/GenBank/DDBJ whole genome shotgun (WGS) entry which is preliminary data.</text>
</comment>
<keyword evidence="2" id="KW-0521">NADP</keyword>
<comment type="pathway">
    <text evidence="1">Cofactor biosynthesis; riboflavin biosynthesis.</text>
</comment>
<dbReference type="GO" id="GO:0009231">
    <property type="term" value="P:riboflavin biosynthetic process"/>
    <property type="evidence" value="ECO:0007669"/>
    <property type="project" value="InterPro"/>
</dbReference>
<dbReference type="GO" id="GO:0008703">
    <property type="term" value="F:5-amino-6-(5-phosphoribosylamino)uracil reductase activity"/>
    <property type="evidence" value="ECO:0007669"/>
    <property type="project" value="InterPro"/>
</dbReference>
<organism evidence="5 6">
    <name type="scientific">Thomasclavelia spiroformis DSM 1552</name>
    <dbReference type="NCBI Taxonomy" id="428126"/>
    <lineage>
        <taxon>Bacteria</taxon>
        <taxon>Bacillati</taxon>
        <taxon>Bacillota</taxon>
        <taxon>Erysipelotrichia</taxon>
        <taxon>Erysipelotrichales</taxon>
        <taxon>Coprobacillaceae</taxon>
        <taxon>Thomasclavelia</taxon>
    </lineage>
</organism>
<reference evidence="5" key="2">
    <citation type="submission" date="2014-06" db="EMBL/GenBank/DDBJ databases">
        <title>Draft genome sequence of Clostridium spiroforme (DSM 1552).</title>
        <authorList>
            <person name="Sudarsanam P."/>
            <person name="Ley R."/>
            <person name="Guruge J."/>
            <person name="Turnbaugh P.J."/>
            <person name="Mahowald M."/>
            <person name="Liep D."/>
            <person name="Gordon J."/>
        </authorList>
    </citation>
    <scope>NUCLEOTIDE SEQUENCE</scope>
    <source>
        <strain evidence="5">DSM 1552</strain>
    </source>
</reference>
<dbReference type="STRING" id="428126.CLOSPI_02469"/>
<keyword evidence="3" id="KW-0560">Oxidoreductase</keyword>
<reference evidence="5" key="1">
    <citation type="submission" date="2008-02" db="EMBL/GenBank/DDBJ databases">
        <authorList>
            <person name="Fulton L."/>
            <person name="Clifton S."/>
            <person name="Fulton B."/>
            <person name="Xu J."/>
            <person name="Minx P."/>
            <person name="Pepin K.H."/>
            <person name="Johnson M."/>
            <person name="Thiruvilangam P."/>
            <person name="Bhonagiri V."/>
            <person name="Nash W.E."/>
            <person name="Mardis E.R."/>
            <person name="Wilson R.K."/>
        </authorList>
    </citation>
    <scope>NUCLEOTIDE SEQUENCE [LARGE SCALE GENOMIC DNA]</scope>
    <source>
        <strain evidence="5">DSM 1552</strain>
    </source>
</reference>
<dbReference type="InterPro" id="IPR024072">
    <property type="entry name" value="DHFR-like_dom_sf"/>
</dbReference>
<proteinExistence type="predicted"/>
<dbReference type="InterPro" id="IPR050765">
    <property type="entry name" value="Riboflavin_Biosynth_HTPR"/>
</dbReference>
<keyword evidence="6" id="KW-1185">Reference proteome</keyword>
<gene>
    <name evidence="5" type="ORF">CLOSPI_02469</name>
</gene>
<evidence type="ECO:0000313" key="5">
    <source>
        <dbReference type="EMBL" id="EDS74043.1"/>
    </source>
</evidence>
<dbReference type="PANTHER" id="PTHR38011">
    <property type="entry name" value="DIHYDROFOLATE REDUCTASE FAMILY PROTEIN (AFU_ORTHOLOGUE AFUA_8G06820)"/>
    <property type="match status" value="1"/>
</dbReference>
<evidence type="ECO:0000313" key="6">
    <source>
        <dbReference type="Proteomes" id="UP000004910"/>
    </source>
</evidence>
<sequence>MLQSIDGRISGQFFHDENTQNLSSIYKEMSNQFNADGIIYGSVTAKEIFTYGNPKQIYTDSKQNIEKEDFIVENENKEWIVVFDPQGTLNWKEQSLNNFRLIGKSVVVILLNNVSMGYLDHLKELGISYILGGETKIDLHHVMDILYIKCKIKKLLLQGGGILNGSFVNKNLVDEISLIIAPDISVSNKATLCFETSSYSKQEVLSQYIITDTKILSCSGVWLHYKKEFKLFRYCLFKQYLFISN</sequence>
<dbReference type="Pfam" id="PF01872">
    <property type="entry name" value="RibD_C"/>
    <property type="match status" value="1"/>
</dbReference>
<dbReference type="EMBL" id="ABIK02000015">
    <property type="protein sequence ID" value="EDS74043.1"/>
    <property type="molecule type" value="Genomic_DNA"/>
</dbReference>
<evidence type="ECO:0000259" key="4">
    <source>
        <dbReference type="Pfam" id="PF01872"/>
    </source>
</evidence>
<dbReference type="eggNOG" id="COG1985">
    <property type="taxonomic scope" value="Bacteria"/>
</dbReference>
<dbReference type="HOGENOM" id="CLU_073038_1_0_9"/>
<dbReference type="Proteomes" id="UP000004910">
    <property type="component" value="Unassembled WGS sequence"/>
</dbReference>
<accession>B1C4L4</accession>
<evidence type="ECO:0000256" key="1">
    <source>
        <dbReference type="ARBA" id="ARBA00005104"/>
    </source>
</evidence>
<evidence type="ECO:0000256" key="3">
    <source>
        <dbReference type="ARBA" id="ARBA00023002"/>
    </source>
</evidence>
<dbReference type="AlphaFoldDB" id="B1C4L4"/>
<dbReference type="Gene3D" id="3.40.430.10">
    <property type="entry name" value="Dihydrofolate Reductase, subunit A"/>
    <property type="match status" value="1"/>
</dbReference>
<feature type="domain" description="Bacterial bifunctional deaminase-reductase C-terminal" evidence="4">
    <location>
        <begin position="2"/>
        <end position="184"/>
    </location>
</feature>
<name>B1C4L4_9FIRM</name>
<protein>
    <recommendedName>
        <fullName evidence="4">Bacterial bifunctional deaminase-reductase C-terminal domain-containing protein</fullName>
    </recommendedName>
</protein>
<dbReference type="PANTHER" id="PTHR38011:SF7">
    <property type="entry name" value="2,5-DIAMINO-6-RIBOSYLAMINO-4(3H)-PYRIMIDINONE 5'-PHOSPHATE REDUCTASE"/>
    <property type="match status" value="1"/>
</dbReference>
<dbReference type="SUPFAM" id="SSF53597">
    <property type="entry name" value="Dihydrofolate reductase-like"/>
    <property type="match status" value="1"/>
</dbReference>
<evidence type="ECO:0000256" key="2">
    <source>
        <dbReference type="ARBA" id="ARBA00022857"/>
    </source>
</evidence>